<dbReference type="InterPro" id="IPR003131">
    <property type="entry name" value="T1-type_BTB"/>
</dbReference>
<organism evidence="2">
    <name type="scientific">Mucor ambiguus</name>
    <dbReference type="NCBI Taxonomy" id="91626"/>
    <lineage>
        <taxon>Eukaryota</taxon>
        <taxon>Fungi</taxon>
        <taxon>Fungi incertae sedis</taxon>
        <taxon>Mucoromycota</taxon>
        <taxon>Mucoromycotina</taxon>
        <taxon>Mucoromycetes</taxon>
        <taxon>Mucorales</taxon>
        <taxon>Mucorineae</taxon>
        <taxon>Mucoraceae</taxon>
        <taxon>Mucor</taxon>
    </lineage>
</organism>
<feature type="domain" description="BTB" evidence="1">
    <location>
        <begin position="10"/>
        <end position="109"/>
    </location>
</feature>
<dbReference type="PANTHER" id="PTHR11145:SF8">
    <property type="entry name" value="RE57120P"/>
    <property type="match status" value="1"/>
</dbReference>
<dbReference type="STRING" id="91626.A0A0C9MBK9"/>
<dbReference type="PANTHER" id="PTHR11145">
    <property type="entry name" value="BTB/POZ DOMAIN-CONTAINING ADAPTER FOR CUL3-MEDIATED RHOA DEGRADATION PROTEIN FAMILY MEMBER"/>
    <property type="match status" value="1"/>
</dbReference>
<dbReference type="EMBL" id="DF836360">
    <property type="protein sequence ID" value="GAN04694.1"/>
    <property type="molecule type" value="Genomic_DNA"/>
</dbReference>
<dbReference type="AlphaFoldDB" id="A0A0C9MBK9"/>
<dbReference type="GO" id="GO:0051260">
    <property type="term" value="P:protein homooligomerization"/>
    <property type="evidence" value="ECO:0007669"/>
    <property type="project" value="InterPro"/>
</dbReference>
<proteinExistence type="predicted"/>
<dbReference type="InterPro" id="IPR011333">
    <property type="entry name" value="SKP1/BTB/POZ_sf"/>
</dbReference>
<gene>
    <name evidence="2" type="ORF">MAM1_0071c04158</name>
</gene>
<dbReference type="OrthoDB" id="2414723at2759"/>
<dbReference type="SMART" id="SM00225">
    <property type="entry name" value="BTB"/>
    <property type="match status" value="1"/>
</dbReference>
<evidence type="ECO:0000313" key="2">
    <source>
        <dbReference type="EMBL" id="GAN04694.1"/>
    </source>
</evidence>
<name>A0A0C9MBK9_9FUNG</name>
<dbReference type="SUPFAM" id="SSF54695">
    <property type="entry name" value="POZ domain"/>
    <property type="match status" value="1"/>
</dbReference>
<dbReference type="InterPro" id="IPR000210">
    <property type="entry name" value="BTB/POZ_dom"/>
</dbReference>
<evidence type="ECO:0000313" key="3">
    <source>
        <dbReference type="Proteomes" id="UP000053815"/>
    </source>
</evidence>
<evidence type="ECO:0000259" key="1">
    <source>
        <dbReference type="SMART" id="SM00225"/>
    </source>
</evidence>
<dbReference type="CDD" id="cd18316">
    <property type="entry name" value="BTB_POZ_KCTD-like"/>
    <property type="match status" value="1"/>
</dbReference>
<protein>
    <recommendedName>
        <fullName evidence="1">BTB domain-containing protein</fullName>
    </recommendedName>
</protein>
<dbReference type="Pfam" id="PF02214">
    <property type="entry name" value="BTB_2"/>
    <property type="match status" value="1"/>
</dbReference>
<dbReference type="InterPro" id="IPR045068">
    <property type="entry name" value="BACURD1-3"/>
</dbReference>
<dbReference type="Proteomes" id="UP000053815">
    <property type="component" value="Unassembled WGS sequence"/>
</dbReference>
<keyword evidence="3" id="KW-1185">Reference proteome</keyword>
<sequence length="117" mass="13524">MTLSSVNDEAIIRLNVGGNSFSTLYRTLYQSTYFQNLLEGVMENKTTTSDGAVFIDRDANLFRDVLLYLRTSTIFTRNYHKLHCLLLEAQFYQIDEMEQQAVNLIELQAVAFIAREE</sequence>
<reference evidence="2" key="1">
    <citation type="submission" date="2014-09" db="EMBL/GenBank/DDBJ databases">
        <title>Draft genome sequence of an oleaginous Mucoromycotina fungus Mucor ambiguus NBRC6742.</title>
        <authorList>
            <person name="Takeda I."/>
            <person name="Yamane N."/>
            <person name="Morita T."/>
            <person name="Tamano K."/>
            <person name="Machida M."/>
            <person name="Baker S."/>
            <person name="Koike H."/>
        </authorList>
    </citation>
    <scope>NUCLEOTIDE SEQUENCE</scope>
    <source>
        <strain evidence="2">NBRC 6742</strain>
    </source>
</reference>
<accession>A0A0C9MBK9</accession>
<dbReference type="Gene3D" id="3.30.710.10">
    <property type="entry name" value="Potassium Channel Kv1.1, Chain A"/>
    <property type="match status" value="1"/>
</dbReference>